<reference evidence="2 3" key="1">
    <citation type="submission" date="2016-11" db="EMBL/GenBank/DDBJ databases">
        <authorList>
            <person name="Jaros S."/>
            <person name="Januszkiewicz K."/>
            <person name="Wedrychowicz H."/>
        </authorList>
    </citation>
    <scope>NUCLEOTIDE SEQUENCE [LARGE SCALE GENOMIC DNA]</scope>
    <source>
        <strain evidence="2 3">DSM 15970</strain>
    </source>
</reference>
<dbReference type="STRING" id="1122934.SAMN02745691_01811"/>
<feature type="region of interest" description="Disordered" evidence="1">
    <location>
        <begin position="39"/>
        <end position="61"/>
    </location>
</feature>
<name>A0A1M6IP10_9FIRM</name>
<dbReference type="AlphaFoldDB" id="A0A1M6IP10"/>
<keyword evidence="3" id="KW-1185">Reference proteome</keyword>
<organism evidence="2 3">
    <name type="scientific">Parasporobacterium paucivorans DSM 15970</name>
    <dbReference type="NCBI Taxonomy" id="1122934"/>
    <lineage>
        <taxon>Bacteria</taxon>
        <taxon>Bacillati</taxon>
        <taxon>Bacillota</taxon>
        <taxon>Clostridia</taxon>
        <taxon>Lachnospirales</taxon>
        <taxon>Lachnospiraceae</taxon>
        <taxon>Parasporobacterium</taxon>
    </lineage>
</organism>
<proteinExistence type="predicted"/>
<evidence type="ECO:0000256" key="1">
    <source>
        <dbReference type="SAM" id="MobiDB-lite"/>
    </source>
</evidence>
<evidence type="ECO:0000313" key="2">
    <source>
        <dbReference type="EMBL" id="SHJ36153.1"/>
    </source>
</evidence>
<sequence length="194" mass="21685">MSVTPINKNKKIQEENIMIKKIEKNETETTEVVDVEVGTMEDHDSETSNAETSSAEESCEGELENSLFKGAKAATSKTRNQGYTEEKGILTIVYAKTGKRLIFSSEVMGKLNNPTTVQVAFLKDKLLIGEKLPENDSLYKTKKSGLKHMIYCTALIEEIIDEYGLSFGNRTSTTFLEVEYGMYEKSPVASIKMK</sequence>
<feature type="compositionally biased region" description="Low complexity" evidence="1">
    <location>
        <begin position="47"/>
        <end position="56"/>
    </location>
</feature>
<gene>
    <name evidence="2" type="ORF">SAMN02745691_01811</name>
</gene>
<dbReference type="Proteomes" id="UP000184342">
    <property type="component" value="Unassembled WGS sequence"/>
</dbReference>
<evidence type="ECO:0000313" key="3">
    <source>
        <dbReference type="Proteomes" id="UP000184342"/>
    </source>
</evidence>
<protein>
    <submittedName>
        <fullName evidence="2">Uncharacterized protein</fullName>
    </submittedName>
</protein>
<accession>A0A1M6IP10</accession>
<dbReference type="EMBL" id="FQYT01000019">
    <property type="protein sequence ID" value="SHJ36153.1"/>
    <property type="molecule type" value="Genomic_DNA"/>
</dbReference>